<dbReference type="SMART" id="SM01411">
    <property type="entry name" value="Ephrin_rec_like"/>
    <property type="match status" value="2"/>
</dbReference>
<organism evidence="3 4">
    <name type="scientific">Cymbomonas tetramitiformis</name>
    <dbReference type="NCBI Taxonomy" id="36881"/>
    <lineage>
        <taxon>Eukaryota</taxon>
        <taxon>Viridiplantae</taxon>
        <taxon>Chlorophyta</taxon>
        <taxon>Pyramimonadophyceae</taxon>
        <taxon>Pyramimonadales</taxon>
        <taxon>Pyramimonadaceae</taxon>
        <taxon>Cymbomonas</taxon>
    </lineage>
</organism>
<dbReference type="PANTHER" id="PTHR11319:SF35">
    <property type="entry name" value="OUTER MEMBRANE PROTEIN PMPC-RELATED"/>
    <property type="match status" value="1"/>
</dbReference>
<proteinExistence type="predicted"/>
<feature type="compositionally biased region" description="Basic and acidic residues" evidence="1">
    <location>
        <begin position="833"/>
        <end position="849"/>
    </location>
</feature>
<feature type="region of interest" description="Disordered" evidence="1">
    <location>
        <begin position="764"/>
        <end position="905"/>
    </location>
</feature>
<keyword evidence="2" id="KW-1133">Transmembrane helix</keyword>
<keyword evidence="2" id="KW-0812">Transmembrane</keyword>
<dbReference type="Proteomes" id="UP001190700">
    <property type="component" value="Unassembled WGS sequence"/>
</dbReference>
<comment type="caution">
    <text evidence="3">The sequence shown here is derived from an EMBL/GenBank/DDBJ whole genome shotgun (WGS) entry which is preliminary data.</text>
</comment>
<feature type="compositionally biased region" description="Acidic residues" evidence="1">
    <location>
        <begin position="813"/>
        <end position="832"/>
    </location>
</feature>
<evidence type="ECO:0008006" key="5">
    <source>
        <dbReference type="Google" id="ProtNLM"/>
    </source>
</evidence>
<keyword evidence="4" id="KW-1185">Reference proteome</keyword>
<dbReference type="PANTHER" id="PTHR11319">
    <property type="entry name" value="G PROTEIN-COUPLED RECEPTOR-RELATED"/>
    <property type="match status" value="1"/>
</dbReference>
<evidence type="ECO:0000313" key="4">
    <source>
        <dbReference type="Proteomes" id="UP001190700"/>
    </source>
</evidence>
<name>A0AAE0FEF0_9CHLO</name>
<gene>
    <name evidence="3" type="ORF">CYMTET_32772</name>
</gene>
<reference evidence="3 4" key="1">
    <citation type="journal article" date="2015" name="Genome Biol. Evol.">
        <title>Comparative Genomics of a Bacterivorous Green Alga Reveals Evolutionary Causalities and Consequences of Phago-Mixotrophic Mode of Nutrition.</title>
        <authorList>
            <person name="Burns J.A."/>
            <person name="Paasch A."/>
            <person name="Narechania A."/>
            <person name="Kim E."/>
        </authorList>
    </citation>
    <scope>NUCLEOTIDE SEQUENCE [LARGE SCALE GENOMIC DNA]</scope>
    <source>
        <strain evidence="3 4">PLY_AMNH</strain>
    </source>
</reference>
<keyword evidence="2" id="KW-0472">Membrane</keyword>
<feature type="transmembrane region" description="Helical" evidence="2">
    <location>
        <begin position="1028"/>
        <end position="1048"/>
    </location>
</feature>
<dbReference type="AlphaFoldDB" id="A0AAE0FEF0"/>
<evidence type="ECO:0000256" key="2">
    <source>
        <dbReference type="SAM" id="Phobius"/>
    </source>
</evidence>
<feature type="transmembrane region" description="Helical" evidence="2">
    <location>
        <begin position="985"/>
        <end position="1007"/>
    </location>
</feature>
<accession>A0AAE0FEF0</accession>
<sequence length="1165" mass="127588">MPSGDVTARSGQHASVVIAGQEPVVSSLWLINTGRSMRGGSGCSAATVFNITAQENQTWVEVEPAEGTLENAGEMRELQMKFGMIPTSSVCNQMATFRIFNSADGGVQELRILMTVIPDGISNESVVWRPDDNMLLETGGDAEWMVAPFDRFHNAILQGEDEFIVDMFRIEDLTTQDDTDRGGQATTHFNESTARYSGQVGSVAPYGEYKMYVRFIDRSQSQQPLATLPASNWTDSQGCHLRGSPLEYYFSKVGCDEALHQETDETGLRCRCMLGYFNNASANDALVCEACERGQYGSSSSTRSSQEEACSLCQYEGSTEGLTTLRLGTTSQAECVCMEGYFHAAGNMRSCTPCSPGYYQDVANASTCKPCQISTHNKEAGRTEACEAVCEEREIAPTKGLASCLACAPNSHAVYLCILNGTWVVDGKLCDAYAEDAFLAACVCDEGFYQRARNGAGGVGLVEGGEKARIAEDEQSELVNQTCSQCAEGAVCKHSLMRGVAGYWRRSTSEAHFYSCDPEDICLGEIGEDTFDQATLLEAHIRTGRVEVDAGEQVGTCREGHKGVLCGACQQEWMVDEEGYCVECVGSRLARSITAAFMALLTIVLVAAWLQRPFFWDVERKVKHRVLADAVSLGRNARRMSIAQLKGLRKGLQQAKSETHKGMCMPRLSAKQLFSSDSDDDAFGGSEEREEGEEYIPMDRIVSGCLEKVEKGIRSMEEDCRAGLGVDDDEGAGTSEAKVYRYVAADVAEDVVRAERVIQLYGERRETEGETDPGPICEGGIIDIKSSPPVVGRSSDNQTAGGERYPDRVSTFSDEDDRVQEQAEDEEREEEEGSARGRWAEASGRREVEGGTFKGSGSASGKRPGVGFRQRKHSVMTVVQDRGKVTGAQNFSSNPQGAAKEGASNSSNDVHSMLSILRQLTNAFISLSQLLASFSDAYNIPWPSGFARVLQQMNLLNFSVLGIPFLPNAGCDLADVGFIGMHVAYVLLPIVAILLITTIATFSYFYMQPRSRRHVANTTQYRFFAIRTALLILYISYIAISTRMLSYFNCTRVYDEWYLVADHSVQCWVGAHSRLTPLAALGVLLYPIGLPAIFIYLLVRYNVPGLSRIKQRAGLLHAARTRLDPPFSLRTLSLDPLLHLETISPKDLHALMAQAELYDPELTAA</sequence>
<protein>
    <recommendedName>
        <fullName evidence="5">Tyrosine-protein kinase ephrin type A/B receptor-like domain-containing protein</fullName>
    </recommendedName>
</protein>
<feature type="transmembrane region" description="Helical" evidence="2">
    <location>
        <begin position="1078"/>
        <end position="1099"/>
    </location>
</feature>
<feature type="compositionally biased region" description="Polar residues" evidence="1">
    <location>
        <begin position="887"/>
        <end position="896"/>
    </location>
</feature>
<evidence type="ECO:0000313" key="3">
    <source>
        <dbReference type="EMBL" id="KAK3258174.1"/>
    </source>
</evidence>
<evidence type="ECO:0000256" key="1">
    <source>
        <dbReference type="SAM" id="MobiDB-lite"/>
    </source>
</evidence>
<dbReference type="EMBL" id="LGRX02019757">
    <property type="protein sequence ID" value="KAK3258174.1"/>
    <property type="molecule type" value="Genomic_DNA"/>
</dbReference>